<feature type="short sequence motif" description="GXSXG" evidence="4">
    <location>
        <begin position="50"/>
        <end position="54"/>
    </location>
</feature>
<dbReference type="AlphaFoldDB" id="A0AAN6DQ48"/>
<evidence type="ECO:0000313" key="6">
    <source>
        <dbReference type="EMBL" id="KAI1610815.1"/>
    </source>
</evidence>
<dbReference type="Pfam" id="PF01734">
    <property type="entry name" value="Patatin"/>
    <property type="match status" value="1"/>
</dbReference>
<evidence type="ECO:0000259" key="5">
    <source>
        <dbReference type="PROSITE" id="PS51635"/>
    </source>
</evidence>
<comment type="caution">
    <text evidence="4">Lacks conserved residue(s) required for the propagation of feature annotation.</text>
</comment>
<dbReference type="PANTHER" id="PTHR24185:SF1">
    <property type="entry name" value="CALCIUM-INDEPENDENT PHOSPHOLIPASE A2-GAMMA"/>
    <property type="match status" value="1"/>
</dbReference>
<dbReference type="PROSITE" id="PS51635">
    <property type="entry name" value="PNPLA"/>
    <property type="match status" value="1"/>
</dbReference>
<evidence type="ECO:0000256" key="3">
    <source>
        <dbReference type="ARBA" id="ARBA00023098"/>
    </source>
</evidence>
<accession>A0AAN6DQ48</accession>
<gene>
    <name evidence="6" type="ORF">EDD36DRAFT_304250</name>
</gene>
<keyword evidence="7" id="KW-1185">Reference proteome</keyword>
<proteinExistence type="predicted"/>
<comment type="caution">
    <text evidence="6">The sequence shown here is derived from an EMBL/GenBank/DDBJ whole genome shotgun (WGS) entry which is preliminary data.</text>
</comment>
<dbReference type="PANTHER" id="PTHR24185">
    <property type="entry name" value="CALCIUM-INDEPENDENT PHOSPHOLIPASE A2-GAMMA"/>
    <property type="match status" value="1"/>
</dbReference>
<evidence type="ECO:0000256" key="4">
    <source>
        <dbReference type="PROSITE-ProRule" id="PRU01161"/>
    </source>
</evidence>
<name>A0AAN6DQ48_9EURO</name>
<dbReference type="EMBL" id="MU404357">
    <property type="protein sequence ID" value="KAI1610815.1"/>
    <property type="molecule type" value="Genomic_DNA"/>
</dbReference>
<reference evidence="6" key="1">
    <citation type="journal article" date="2022" name="bioRxiv">
        <title>Deciphering the potential niche of two novel black yeast fungi from a biological soil crust based on their genomes, phenotypes, and melanin regulation.</title>
        <authorList>
            <consortium name="DOE Joint Genome Institute"/>
            <person name="Carr E.C."/>
            <person name="Barton Q."/>
            <person name="Grambo S."/>
            <person name="Sullivan M."/>
            <person name="Renfro C.M."/>
            <person name="Kuo A."/>
            <person name="Pangilinan J."/>
            <person name="Lipzen A."/>
            <person name="Keymanesh K."/>
            <person name="Savage E."/>
            <person name="Barry K."/>
            <person name="Grigoriev I.V."/>
            <person name="Riekhof W.R."/>
            <person name="Harris S.S."/>
        </authorList>
    </citation>
    <scope>NUCLEOTIDE SEQUENCE</scope>
    <source>
        <strain evidence="6">JF 03-4F</strain>
    </source>
</reference>
<evidence type="ECO:0000256" key="2">
    <source>
        <dbReference type="ARBA" id="ARBA00022963"/>
    </source>
</evidence>
<dbReference type="InterPro" id="IPR002641">
    <property type="entry name" value="PNPLA_dom"/>
</dbReference>
<dbReference type="Gene3D" id="3.40.1090.10">
    <property type="entry name" value="Cytosolic phospholipase A2 catalytic domain"/>
    <property type="match status" value="1"/>
</dbReference>
<keyword evidence="3" id="KW-0443">Lipid metabolism</keyword>
<dbReference type="SUPFAM" id="SSF52151">
    <property type="entry name" value="FabD/lysophospholipase-like"/>
    <property type="match status" value="1"/>
</dbReference>
<dbReference type="GO" id="GO:0047499">
    <property type="term" value="F:calcium-independent phospholipase A2 activity"/>
    <property type="evidence" value="ECO:0007669"/>
    <property type="project" value="TreeGrafter"/>
</dbReference>
<sequence>MIQQDRPKGLRLVSFDGGGVQGLWSLLVLQQLMESVGNPLPWEHFDMMAGTSTGALIAIMLGVLRLDVKTCIELYVEMMDDVCRQVSRCPVTGTLKLKPRYSSQALKRGILKAISKAGFATPENVCFRPATEPACKVVVVATCAGMSIPTTFTSYRQLGEPHISMFDQVKIWEVALASTAAPTMFEETIITYNGLTSTFVEGALKVSNPVDVLWQHAEDWWMDHWQLPTTRPGDQHVCCIVSIGTGLQTLKHAGRYAHQLIKSLAKMANETRDTNDRFQSAHRRVVEEGKFFRFDLPTMEDIQLRETVQKDVIAARVRADGETGAMRQLLLNYRWHQYTHDDHGVHWRDQTGAHKEENR</sequence>
<dbReference type="GO" id="GO:0016042">
    <property type="term" value="P:lipid catabolic process"/>
    <property type="evidence" value="ECO:0007669"/>
    <property type="project" value="UniProtKB-KW"/>
</dbReference>
<organism evidence="6 7">
    <name type="scientific">Exophiala viscosa</name>
    <dbReference type="NCBI Taxonomy" id="2486360"/>
    <lineage>
        <taxon>Eukaryota</taxon>
        <taxon>Fungi</taxon>
        <taxon>Dikarya</taxon>
        <taxon>Ascomycota</taxon>
        <taxon>Pezizomycotina</taxon>
        <taxon>Eurotiomycetes</taxon>
        <taxon>Chaetothyriomycetidae</taxon>
        <taxon>Chaetothyriales</taxon>
        <taxon>Herpotrichiellaceae</taxon>
        <taxon>Exophiala</taxon>
    </lineage>
</organism>
<feature type="domain" description="PNPLA" evidence="5">
    <location>
        <begin position="13"/>
        <end position="214"/>
    </location>
</feature>
<dbReference type="InterPro" id="IPR016035">
    <property type="entry name" value="Acyl_Trfase/lysoPLipase"/>
</dbReference>
<dbReference type="GO" id="GO:0016740">
    <property type="term" value="F:transferase activity"/>
    <property type="evidence" value="ECO:0007669"/>
    <property type="project" value="UniProtKB-KW"/>
</dbReference>
<keyword evidence="2" id="KW-0442">Lipid degradation</keyword>
<evidence type="ECO:0000256" key="1">
    <source>
        <dbReference type="ARBA" id="ARBA00022801"/>
    </source>
</evidence>
<dbReference type="GO" id="GO:0019369">
    <property type="term" value="P:arachidonate metabolic process"/>
    <property type="evidence" value="ECO:0007669"/>
    <property type="project" value="TreeGrafter"/>
</dbReference>
<protein>
    <submittedName>
        <fullName evidence="6">Acyl transferase/acyl hydrolase/lysophospholipase</fullName>
    </submittedName>
</protein>
<feature type="short sequence motif" description="GXGXXG" evidence="4">
    <location>
        <begin position="17"/>
        <end position="22"/>
    </location>
</feature>
<dbReference type="GO" id="GO:0016020">
    <property type="term" value="C:membrane"/>
    <property type="evidence" value="ECO:0007669"/>
    <property type="project" value="TreeGrafter"/>
</dbReference>
<evidence type="ECO:0000313" key="7">
    <source>
        <dbReference type="Proteomes" id="UP001203852"/>
    </source>
</evidence>
<dbReference type="GO" id="GO:0046486">
    <property type="term" value="P:glycerolipid metabolic process"/>
    <property type="evidence" value="ECO:0007669"/>
    <property type="project" value="UniProtKB-ARBA"/>
</dbReference>
<keyword evidence="6" id="KW-0808">Transferase</keyword>
<dbReference type="Proteomes" id="UP001203852">
    <property type="component" value="Unassembled WGS sequence"/>
</dbReference>
<keyword evidence="1 6" id="KW-0378">Hydrolase</keyword>